<proteinExistence type="predicted"/>
<feature type="compositionally biased region" description="Low complexity" evidence="1">
    <location>
        <begin position="93"/>
        <end position="111"/>
    </location>
</feature>
<evidence type="ECO:0000313" key="3">
    <source>
        <dbReference type="Proteomes" id="UP001055101"/>
    </source>
</evidence>
<reference evidence="2" key="2">
    <citation type="submission" date="2021-08" db="EMBL/GenBank/DDBJ databases">
        <authorList>
            <person name="Tani A."/>
            <person name="Ola A."/>
            <person name="Ogura Y."/>
            <person name="Katsura K."/>
            <person name="Hayashi T."/>
        </authorList>
    </citation>
    <scope>NUCLEOTIDE SEQUENCE</scope>
    <source>
        <strain evidence="2">DSM 23674</strain>
    </source>
</reference>
<gene>
    <name evidence="2" type="ORF">EKPJFOCH_1002</name>
</gene>
<keyword evidence="3" id="KW-1185">Reference proteome</keyword>
<evidence type="ECO:0000313" key="2">
    <source>
        <dbReference type="EMBL" id="GJE54524.1"/>
    </source>
</evidence>
<evidence type="ECO:0008006" key="4">
    <source>
        <dbReference type="Google" id="ProtNLM"/>
    </source>
</evidence>
<organism evidence="2 3">
    <name type="scientific">Methylobacterium thuringiense</name>
    <dbReference type="NCBI Taxonomy" id="1003091"/>
    <lineage>
        <taxon>Bacteria</taxon>
        <taxon>Pseudomonadati</taxon>
        <taxon>Pseudomonadota</taxon>
        <taxon>Alphaproteobacteria</taxon>
        <taxon>Hyphomicrobiales</taxon>
        <taxon>Methylobacteriaceae</taxon>
        <taxon>Methylobacterium</taxon>
    </lineage>
</organism>
<feature type="compositionally biased region" description="Low complexity" evidence="1">
    <location>
        <begin position="123"/>
        <end position="141"/>
    </location>
</feature>
<sequence length="141" mass="14664">MDMAKARPVPKREDVTETTPLRLDAAVALAFPAGGMTVNGLRTEAARGRLSIGRVAGKDFTTLADIERMIERCRLDESLRASGSGRSVGGTGNSSPPRRGSSSTEGSTTPRDALKAKLTALKNSLGSTSRSNTSRSVSGGT</sequence>
<accession>A0ABQ4TGI1</accession>
<evidence type="ECO:0000256" key="1">
    <source>
        <dbReference type="SAM" id="MobiDB-lite"/>
    </source>
</evidence>
<dbReference type="RefSeq" id="WP_238230864.1">
    <property type="nucleotide sequence ID" value="NZ_BPRA01000004.1"/>
</dbReference>
<name>A0ABQ4TGI1_9HYPH</name>
<feature type="region of interest" description="Disordered" evidence="1">
    <location>
        <begin position="76"/>
        <end position="141"/>
    </location>
</feature>
<protein>
    <recommendedName>
        <fullName evidence="4">Excisionase</fullName>
    </recommendedName>
</protein>
<dbReference type="EMBL" id="BPRA01000004">
    <property type="protein sequence ID" value="GJE54524.1"/>
    <property type="molecule type" value="Genomic_DNA"/>
</dbReference>
<reference evidence="2" key="1">
    <citation type="journal article" date="2021" name="Front. Microbiol.">
        <title>Comprehensive Comparative Genomics and Phenotyping of Methylobacterium Species.</title>
        <authorList>
            <person name="Alessa O."/>
            <person name="Ogura Y."/>
            <person name="Fujitani Y."/>
            <person name="Takami H."/>
            <person name="Hayashi T."/>
            <person name="Sahin N."/>
            <person name="Tani A."/>
        </authorList>
    </citation>
    <scope>NUCLEOTIDE SEQUENCE</scope>
    <source>
        <strain evidence="2">DSM 23674</strain>
    </source>
</reference>
<dbReference type="Proteomes" id="UP001055101">
    <property type="component" value="Unassembled WGS sequence"/>
</dbReference>
<comment type="caution">
    <text evidence="2">The sequence shown here is derived from an EMBL/GenBank/DDBJ whole genome shotgun (WGS) entry which is preliminary data.</text>
</comment>